<proteinExistence type="predicted"/>
<name>A0A016TB68_9BILA</name>
<evidence type="ECO:0000313" key="1">
    <source>
        <dbReference type="EMBL" id="EYB99902.1"/>
    </source>
</evidence>
<comment type="caution">
    <text evidence="1">The sequence shown here is derived from an EMBL/GenBank/DDBJ whole genome shotgun (WGS) entry which is preliminary data.</text>
</comment>
<reference evidence="2" key="1">
    <citation type="journal article" date="2015" name="Nat. Genet.">
        <title>The genome and transcriptome of the zoonotic hookworm Ancylostoma ceylanicum identify infection-specific gene families.</title>
        <authorList>
            <person name="Schwarz E.M."/>
            <person name="Hu Y."/>
            <person name="Antoshechkin I."/>
            <person name="Miller M.M."/>
            <person name="Sternberg P.W."/>
            <person name="Aroian R.V."/>
        </authorList>
    </citation>
    <scope>NUCLEOTIDE SEQUENCE</scope>
    <source>
        <strain evidence="2">HY135</strain>
    </source>
</reference>
<dbReference type="AlphaFoldDB" id="A0A016TB68"/>
<dbReference type="EMBL" id="JARK01001455">
    <property type="protein sequence ID" value="EYB99902.1"/>
    <property type="molecule type" value="Genomic_DNA"/>
</dbReference>
<dbReference type="Proteomes" id="UP000024635">
    <property type="component" value="Unassembled WGS sequence"/>
</dbReference>
<sequence>MTLMTQSMDSAPPKSGQITASFACLRGQPTFDRAFDQEPVGSTDAWCIRQFATLQSRRRVGSRCSKCMGRSEVQQHRKPRELYVK</sequence>
<keyword evidence="2" id="KW-1185">Reference proteome</keyword>
<accession>A0A016TB68</accession>
<gene>
    <name evidence="1" type="primary">Acey_s0119.g830</name>
    <name evidence="1" type="ORF">Y032_0119g830</name>
</gene>
<evidence type="ECO:0000313" key="2">
    <source>
        <dbReference type="Proteomes" id="UP000024635"/>
    </source>
</evidence>
<protein>
    <submittedName>
        <fullName evidence="1">Uncharacterized protein</fullName>
    </submittedName>
</protein>
<organism evidence="1 2">
    <name type="scientific">Ancylostoma ceylanicum</name>
    <dbReference type="NCBI Taxonomy" id="53326"/>
    <lineage>
        <taxon>Eukaryota</taxon>
        <taxon>Metazoa</taxon>
        <taxon>Ecdysozoa</taxon>
        <taxon>Nematoda</taxon>
        <taxon>Chromadorea</taxon>
        <taxon>Rhabditida</taxon>
        <taxon>Rhabditina</taxon>
        <taxon>Rhabditomorpha</taxon>
        <taxon>Strongyloidea</taxon>
        <taxon>Ancylostomatidae</taxon>
        <taxon>Ancylostomatinae</taxon>
        <taxon>Ancylostoma</taxon>
    </lineage>
</organism>